<dbReference type="Proteomes" id="UP000218615">
    <property type="component" value="Unassembled WGS sequence"/>
</dbReference>
<feature type="transmembrane region" description="Helical" evidence="1">
    <location>
        <begin position="316"/>
        <end position="333"/>
    </location>
</feature>
<feature type="transmembrane region" description="Helical" evidence="1">
    <location>
        <begin position="345"/>
        <end position="366"/>
    </location>
</feature>
<feature type="transmembrane region" description="Helical" evidence="1">
    <location>
        <begin position="482"/>
        <end position="503"/>
    </location>
</feature>
<keyword evidence="1" id="KW-0472">Membrane</keyword>
<name>A0A284VTE6_9EURY</name>
<keyword evidence="3" id="KW-1185">Reference proteome</keyword>
<feature type="transmembrane region" description="Helical" evidence="1">
    <location>
        <begin position="41"/>
        <end position="57"/>
    </location>
</feature>
<feature type="transmembrane region" description="Helical" evidence="1">
    <location>
        <begin position="386"/>
        <end position="404"/>
    </location>
</feature>
<evidence type="ECO:0008006" key="4">
    <source>
        <dbReference type="Google" id="ProtNLM"/>
    </source>
</evidence>
<feature type="transmembrane region" description="Helical" evidence="1">
    <location>
        <begin position="523"/>
        <end position="542"/>
    </location>
</feature>
<feature type="transmembrane region" description="Helical" evidence="1">
    <location>
        <begin position="416"/>
        <end position="438"/>
    </location>
</feature>
<keyword evidence="1" id="KW-0812">Transmembrane</keyword>
<evidence type="ECO:0000256" key="1">
    <source>
        <dbReference type="SAM" id="Phobius"/>
    </source>
</evidence>
<feature type="transmembrane region" description="Helical" evidence="1">
    <location>
        <begin position="267"/>
        <end position="285"/>
    </location>
</feature>
<dbReference type="InterPro" id="IPR018746">
    <property type="entry name" value="DUF2298"/>
</dbReference>
<feature type="transmembrane region" description="Helical" evidence="1">
    <location>
        <begin position="6"/>
        <end position="29"/>
    </location>
</feature>
<keyword evidence="1" id="KW-1133">Transmembrane helix</keyword>
<feature type="transmembrane region" description="Helical" evidence="1">
    <location>
        <begin position="292"/>
        <end position="310"/>
    </location>
</feature>
<gene>
    <name evidence="2" type="ORF">MNV_790016</name>
</gene>
<feature type="transmembrane region" description="Helical" evidence="1">
    <location>
        <begin position="206"/>
        <end position="230"/>
    </location>
</feature>
<feature type="transmembrane region" description="Helical" evidence="1">
    <location>
        <begin position="63"/>
        <end position="80"/>
    </location>
</feature>
<feature type="transmembrane region" description="Helical" evidence="1">
    <location>
        <begin position="551"/>
        <end position="569"/>
    </location>
</feature>
<feature type="transmembrane region" description="Helical" evidence="1">
    <location>
        <begin position="458"/>
        <end position="475"/>
    </location>
</feature>
<sequence>MGLADIVIWWLALEIIGFAALPIASYICLNLKDYGYSISKLLGLLLLTYISWIISFLAGYSTYSIALALGIIAVVSLIIYRKKGLLIDKDYAIKFEVLFLLAFLSFAVIRAYSPDIYWTGGEKIMDMTYINSLLRTSQFSPADPWMSGTSIYYYYFGYLIVADLIKISGVLPSIAFNLATASFFALSLTAAFGIGYNLTERMKYGVITAFFVTLAGNLVGFFQLVDILFIQKGGMNGTLSFNYWTSSRVIPNTINEFPFFSFLHGDVHAHMISIAFQLLIILLLLNVMKSGAPGIASILTLALSIGFLYPLNTWDYPVYLFLAVFVLTSQFFLSKKLSFKPVKGFAILTAAIGATAAFSYLLYLPYHASYKVDKTISFVDSGRTSLIFYLAIYGAFIYLLYSFVMLNYKKSDLKQGYYNISLILPSITASVVILISAIELKSFISDNASNPNISELELMILLVPLLILSAISMIREKDGNRVFVLILIITGIFISLFCEFFYIKDALGSGNPAYIRLNTVFKLYLQNWVLWGASAGAIVFYFRESFTGRKVWSIIAIILVLMVSIYPVLATIGKSGGFVGKSTLDGEAYVSKEHPQDYEAILWFRNISGQPVVLQAPGDLYQWNTYVTAFTGLPTVIGWAGHEKNWRYPCGYEVDSRWSDAGTIYTSLNFDEVDSLLRKYNISYIYFGDAEIKKYSSPKLFEAHPERFEKVFDYGDVVVYKVKTGNSGK</sequence>
<dbReference type="RefSeq" id="WP_096207113.1">
    <property type="nucleotide sequence ID" value="NZ_FZMP01000228.1"/>
</dbReference>
<accession>A0A284VTE6</accession>
<feature type="transmembrane region" description="Helical" evidence="1">
    <location>
        <begin position="174"/>
        <end position="194"/>
    </location>
</feature>
<dbReference type="PANTHER" id="PTHR10790:SF51">
    <property type="entry name" value="TETRATRICOPEPTIDE REPEAT PROTEIN"/>
    <property type="match status" value="1"/>
</dbReference>
<evidence type="ECO:0000313" key="2">
    <source>
        <dbReference type="EMBL" id="SNQ62571.1"/>
    </source>
</evidence>
<evidence type="ECO:0000313" key="3">
    <source>
        <dbReference type="Proteomes" id="UP000218615"/>
    </source>
</evidence>
<proteinExistence type="predicted"/>
<dbReference type="OrthoDB" id="313199at2157"/>
<dbReference type="EMBL" id="FZMP01000228">
    <property type="protein sequence ID" value="SNQ62571.1"/>
    <property type="molecule type" value="Genomic_DNA"/>
</dbReference>
<reference evidence="3" key="1">
    <citation type="submission" date="2017-06" db="EMBL/GenBank/DDBJ databases">
        <authorList>
            <person name="Cremers G."/>
        </authorList>
    </citation>
    <scope>NUCLEOTIDE SEQUENCE [LARGE SCALE GENOMIC DNA]</scope>
</reference>
<feature type="transmembrane region" description="Helical" evidence="1">
    <location>
        <begin position="92"/>
        <end position="112"/>
    </location>
</feature>
<dbReference type="PANTHER" id="PTHR10790">
    <property type="entry name" value="TPR-DOMAIN CONTAINING PROTEIN"/>
    <property type="match status" value="1"/>
</dbReference>
<dbReference type="Pfam" id="PF10060">
    <property type="entry name" value="DUF2298"/>
    <property type="match status" value="1"/>
</dbReference>
<dbReference type="AlphaFoldDB" id="A0A284VTE6"/>
<organism evidence="2 3">
    <name type="scientific">Candidatus Methanoperedens nitratireducens</name>
    <dbReference type="NCBI Taxonomy" id="1392998"/>
    <lineage>
        <taxon>Archaea</taxon>
        <taxon>Methanobacteriati</taxon>
        <taxon>Methanobacteriota</taxon>
        <taxon>Stenosarchaea group</taxon>
        <taxon>Methanomicrobia</taxon>
        <taxon>Methanosarcinales</taxon>
        <taxon>ANME-2 cluster</taxon>
        <taxon>Candidatus Methanoperedentaceae</taxon>
        <taxon>Candidatus Methanoperedens</taxon>
    </lineage>
</organism>
<dbReference type="NCBIfam" id="TIGR03662">
    <property type="entry name" value="Chlor_Arch_YYY"/>
    <property type="match status" value="1"/>
</dbReference>
<protein>
    <recommendedName>
        <fullName evidence="4">YYY membrane protein</fullName>
    </recommendedName>
</protein>